<dbReference type="GO" id="GO:0005886">
    <property type="term" value="C:plasma membrane"/>
    <property type="evidence" value="ECO:0007669"/>
    <property type="project" value="TreeGrafter"/>
</dbReference>
<comment type="caution">
    <text evidence="5">The sequence shown here is derived from an EMBL/GenBank/DDBJ whole genome shotgun (WGS) entry which is preliminary data.</text>
</comment>
<dbReference type="InterPro" id="IPR000014">
    <property type="entry name" value="PAS"/>
</dbReference>
<dbReference type="GO" id="GO:1902201">
    <property type="term" value="P:negative regulation of bacterial-type flagellum-dependent cell motility"/>
    <property type="evidence" value="ECO:0007669"/>
    <property type="project" value="TreeGrafter"/>
</dbReference>
<evidence type="ECO:0000256" key="1">
    <source>
        <dbReference type="ARBA" id="ARBA00012528"/>
    </source>
</evidence>
<dbReference type="EC" id="2.7.7.65" evidence="1"/>
<keyword evidence="5" id="KW-0808">Transferase</keyword>
<dbReference type="InterPro" id="IPR000160">
    <property type="entry name" value="GGDEF_dom"/>
</dbReference>
<dbReference type="InterPro" id="IPR031621">
    <property type="entry name" value="HisKA_7TM"/>
</dbReference>
<sequence length="547" mass="61199">MNNSFLFLLFADILAIAMVFGILRSPRSPGQRAFALSGFAAMWWITCVVLRINTPDLNTKILFCELAWFGIAGAPLYWALGFLSYAGGKRIETYRHLVLIGAVSAFICVIALTNDWHNWLYTGVTNVERPSFSHGWFFFAVLGMVYAAISATGISVIFMARRRAGSHRLQFATLIAAMSLPWIANAAFVFREFRIFNDDPTPFAFALTAVVMLVVQSFGRLFHAPPIARDIIFTVLPDPVIVLDSKKRILELNPAARKLPGLPERPIGNILDERHPLSAMADAPLPGNDNAPLVSFKEIGKTYEVSSQVVKPWGRSAGKMLVLRDVTLRKAAEDRMTVMSRDLQMRLEENIRLQNLLKEDAIRDPLTELHNRRHANDILPLIIENARQGEEVAVILIDIDNFKQVNDRFGHAVGDTVLKAFADMLNDEVREGEHVFRYGGEEFLFVIPGTNRERVQRRCAEWRARIGDARMDELGDMRLTFSSGIAFSPQTGSTLESVTTAADVALYRAKISGRNRDVFWGEFLAGAKPGSWREPDDSADPQENSIA</sequence>
<dbReference type="GO" id="GO:0052621">
    <property type="term" value="F:diguanylate cyclase activity"/>
    <property type="evidence" value="ECO:0007669"/>
    <property type="project" value="UniProtKB-EC"/>
</dbReference>
<dbReference type="AlphaFoldDB" id="A0AAE3D0L9"/>
<dbReference type="PANTHER" id="PTHR45138:SF9">
    <property type="entry name" value="DIGUANYLATE CYCLASE DGCM-RELATED"/>
    <property type="match status" value="1"/>
</dbReference>
<keyword evidence="5" id="KW-0548">Nucleotidyltransferase</keyword>
<dbReference type="InterPro" id="IPR050469">
    <property type="entry name" value="Diguanylate_Cyclase"/>
</dbReference>
<dbReference type="Gene3D" id="3.30.450.20">
    <property type="entry name" value="PAS domain"/>
    <property type="match status" value="1"/>
</dbReference>
<dbReference type="SMART" id="SM00267">
    <property type="entry name" value="GGDEF"/>
    <property type="match status" value="1"/>
</dbReference>
<dbReference type="SUPFAM" id="SSF55073">
    <property type="entry name" value="Nucleotide cyclase"/>
    <property type="match status" value="1"/>
</dbReference>
<dbReference type="GO" id="GO:0043709">
    <property type="term" value="P:cell adhesion involved in single-species biofilm formation"/>
    <property type="evidence" value="ECO:0007669"/>
    <property type="project" value="TreeGrafter"/>
</dbReference>
<dbReference type="Gene3D" id="3.30.70.270">
    <property type="match status" value="1"/>
</dbReference>
<keyword evidence="3" id="KW-0812">Transmembrane</keyword>
<evidence type="ECO:0000313" key="5">
    <source>
        <dbReference type="EMBL" id="MBW8638630.1"/>
    </source>
</evidence>
<dbReference type="Pfam" id="PF13188">
    <property type="entry name" value="PAS_8"/>
    <property type="match status" value="1"/>
</dbReference>
<dbReference type="PANTHER" id="PTHR45138">
    <property type="entry name" value="REGULATORY COMPONENTS OF SENSORY TRANSDUCTION SYSTEM"/>
    <property type="match status" value="1"/>
</dbReference>
<feature type="transmembrane region" description="Helical" evidence="3">
    <location>
        <begin position="35"/>
        <end position="54"/>
    </location>
</feature>
<reference evidence="5" key="1">
    <citation type="submission" date="2021-08" db="EMBL/GenBank/DDBJ databases">
        <title>Hoeflea bacterium WL0058 sp. nov., isolated from the sediment.</title>
        <authorList>
            <person name="Wang L."/>
            <person name="Zhang D."/>
        </authorList>
    </citation>
    <scope>NUCLEOTIDE SEQUENCE</scope>
    <source>
        <strain evidence="5">WL0058</strain>
    </source>
</reference>
<accession>A0AAE3D0L9</accession>
<evidence type="ECO:0000313" key="6">
    <source>
        <dbReference type="Proteomes" id="UP001196509"/>
    </source>
</evidence>
<dbReference type="FunFam" id="3.30.70.270:FF:000001">
    <property type="entry name" value="Diguanylate cyclase domain protein"/>
    <property type="match status" value="1"/>
</dbReference>
<organism evidence="5 6">
    <name type="scientific">Flavimaribacter sediminis</name>
    <dbReference type="NCBI Taxonomy" id="2865987"/>
    <lineage>
        <taxon>Bacteria</taxon>
        <taxon>Pseudomonadati</taxon>
        <taxon>Pseudomonadota</taxon>
        <taxon>Alphaproteobacteria</taxon>
        <taxon>Hyphomicrobiales</taxon>
        <taxon>Rhizobiaceae</taxon>
        <taxon>Flavimaribacter</taxon>
    </lineage>
</organism>
<feature type="domain" description="GGDEF" evidence="4">
    <location>
        <begin position="390"/>
        <end position="522"/>
    </location>
</feature>
<keyword evidence="6" id="KW-1185">Reference proteome</keyword>
<dbReference type="CDD" id="cd01949">
    <property type="entry name" value="GGDEF"/>
    <property type="match status" value="1"/>
</dbReference>
<name>A0AAE3D0L9_9HYPH</name>
<dbReference type="NCBIfam" id="TIGR00254">
    <property type="entry name" value="GGDEF"/>
    <property type="match status" value="1"/>
</dbReference>
<evidence type="ECO:0000259" key="4">
    <source>
        <dbReference type="PROSITE" id="PS50887"/>
    </source>
</evidence>
<dbReference type="InterPro" id="IPR043128">
    <property type="entry name" value="Rev_trsase/Diguanyl_cyclase"/>
</dbReference>
<evidence type="ECO:0000256" key="3">
    <source>
        <dbReference type="SAM" id="Phobius"/>
    </source>
</evidence>
<protein>
    <recommendedName>
        <fullName evidence="1">diguanylate cyclase</fullName>
        <ecNumber evidence="1">2.7.7.65</ecNumber>
    </recommendedName>
</protein>
<dbReference type="InterPro" id="IPR029787">
    <property type="entry name" value="Nucleotide_cyclase"/>
</dbReference>
<proteinExistence type="predicted"/>
<dbReference type="PROSITE" id="PS50887">
    <property type="entry name" value="GGDEF"/>
    <property type="match status" value="1"/>
</dbReference>
<dbReference type="EMBL" id="JAICBX010000002">
    <property type="protein sequence ID" value="MBW8638630.1"/>
    <property type="molecule type" value="Genomic_DNA"/>
</dbReference>
<feature type="transmembrane region" description="Helical" evidence="3">
    <location>
        <begin position="202"/>
        <end position="222"/>
    </location>
</feature>
<feature type="transmembrane region" description="Helical" evidence="3">
    <location>
        <begin position="97"/>
        <end position="116"/>
    </location>
</feature>
<keyword evidence="3" id="KW-1133">Transmembrane helix</keyword>
<feature type="transmembrane region" description="Helical" evidence="3">
    <location>
        <begin position="171"/>
        <end position="190"/>
    </location>
</feature>
<gene>
    <name evidence="5" type="ORF">K1W69_15650</name>
</gene>
<dbReference type="Pfam" id="PF00990">
    <property type="entry name" value="GGDEF"/>
    <property type="match status" value="1"/>
</dbReference>
<feature type="transmembrane region" description="Helical" evidence="3">
    <location>
        <begin position="136"/>
        <end position="159"/>
    </location>
</feature>
<keyword evidence="3" id="KW-0472">Membrane</keyword>
<feature type="transmembrane region" description="Helical" evidence="3">
    <location>
        <begin position="66"/>
        <end position="85"/>
    </location>
</feature>
<dbReference type="RefSeq" id="WP_220229233.1">
    <property type="nucleotide sequence ID" value="NZ_JAICBX010000002.1"/>
</dbReference>
<feature type="transmembrane region" description="Helical" evidence="3">
    <location>
        <begin position="6"/>
        <end position="23"/>
    </location>
</feature>
<evidence type="ECO:0000256" key="2">
    <source>
        <dbReference type="ARBA" id="ARBA00034247"/>
    </source>
</evidence>
<dbReference type="Proteomes" id="UP001196509">
    <property type="component" value="Unassembled WGS sequence"/>
</dbReference>
<comment type="catalytic activity">
    <reaction evidence="2">
        <text>2 GTP = 3',3'-c-di-GMP + 2 diphosphate</text>
        <dbReference type="Rhea" id="RHEA:24898"/>
        <dbReference type="ChEBI" id="CHEBI:33019"/>
        <dbReference type="ChEBI" id="CHEBI:37565"/>
        <dbReference type="ChEBI" id="CHEBI:58805"/>
        <dbReference type="EC" id="2.7.7.65"/>
    </reaction>
</comment>
<dbReference type="Pfam" id="PF16927">
    <property type="entry name" value="HisKA_7TM"/>
    <property type="match status" value="1"/>
</dbReference>